<evidence type="ECO:0000256" key="1">
    <source>
        <dbReference type="ARBA" id="ARBA00004123"/>
    </source>
</evidence>
<evidence type="ECO:0000313" key="5">
    <source>
        <dbReference type="Proteomes" id="UP000241818"/>
    </source>
</evidence>
<protein>
    <submittedName>
        <fullName evidence="4">Uncharacterized protein</fullName>
    </submittedName>
</protein>
<keyword evidence="2" id="KW-0539">Nucleus</keyword>
<sequence length="1380" mass="148914">MSSAVWSSPDPLNDSPTFHSPAKTSRSSKVKRSLPLQGSSPTKQTFQLDVGNQLSPQRIRVTVEAGDSDIENAYSHFDDGGVISPSPVRKPVNRRRERTTTTTIPVKGLSDTEGEAHVATPKRGRGRPRKSGTPVPAKQRGRASTPAQKGKGRRKSILEPGDGDNEDDWDFQVGTEVEVGRGKGRSRSRSMKGTSRKSAPSAKQTESLDKPRSSTTGKKGRRRTLTSDVVVLEDETGSNGEEPVSAEVSQSPSTIDGHAERAQSEYSTIRSTTTVEDPEPDVIIARFHPGSETPLKAGWSSPRIIDGSRDLSPTQPVSTRLLPSQSPEMSQRGQDGEDSVAMVPVSPEKYDLSAGIDGRDDEIGPFDGGEGDDDQVGELREFDTILESEGFSMISVDSVPSLRHHLSSPSNQSQERESIDTVRDQDILAVQGVQAGKDDSFSSPSVAILESATPGSKLQDPRLLSMQNARMEDSFSSIPPEILEAATPAGKSKISALLATKRSHIEDSFSSIAPEVLEAATPGRDLLKTTLVSAQPNQGEAYEDSFSAIPSVILDAATPAPLRQTSFKPSSVSRIGSASDRLNVPGSDQRELPADQNGQSSVTTRLPTPEETPSPPGEISSHQIITSNSNGQVATSTGIAGDELSGDESLIHSQMKSSPPSIAPRRHTQAAYLRQQRELRPGETETPSIIFSSPSLPPPIQFARAKPASNPGPEGQRRALSPTVRAGRVLQDIIVPSSPQGRAQSLGSPFKSPAVERKSSPRVAHDEPPSSQEAEEKPLVRLDVAGNTSLEHSQHDKANSSIKHDDPFRNKVPSTEGKQAYSLEVPEQRRFSNPRLSTIRSEGESVLSYNAMSWQAEEEVRLNDTVASPVNDANQSAGVRGSSAGEDPRHPSAFDGTGIWERKWAAERATVVRQIETASTSQVIVINSDNETSTGRVDDDEDFGLLLETLNSSSPAVQPRQENPKYDGVERPRRSKIPSPWRKNSKRLVYSDELSQARVPLAKNIVEDGANDDLEAAELSACLITQESNFKPRVRERGTRDISALLASSPNKAPLPVLTKSSRCDSSLPKESSSGSSSSVHENDERGSSPPQESFTPIPQKSSFKPKVREGKDLESSFASSPVKPPTYGIFGIQSYNVNASNHSTRKPRSSVDSGRRPLETSSPSRTNALPTPTYQAPSAELSPSNCSDESTSSSTSNEQEDQTINSRTTKWMETVHLAPAPMHGFSSPTKSCLRSPLKTPAGGSGYESSASPTKTVAFVSSSPIPSSPAQEPLSSTTWSRDHWVLLDSIVQSWKPANQAGGQERRRRNSTRVISKLLGKTVRSQGESMKLQQWHLEAVDEFRGCVPGWKEDTIAMRVFALLLGEERRALGLVGGGQRAI</sequence>
<feature type="region of interest" description="Disordered" evidence="3">
    <location>
        <begin position="679"/>
        <end position="816"/>
    </location>
</feature>
<evidence type="ECO:0000256" key="2">
    <source>
        <dbReference type="ARBA" id="ARBA00023242"/>
    </source>
</evidence>
<feature type="region of interest" description="Disordered" evidence="3">
    <location>
        <begin position="869"/>
        <end position="896"/>
    </location>
</feature>
<feature type="compositionally biased region" description="Basic and acidic residues" evidence="3">
    <location>
        <begin position="792"/>
        <end position="809"/>
    </location>
</feature>
<feature type="region of interest" description="Disordered" evidence="3">
    <location>
        <begin position="1051"/>
        <end position="1126"/>
    </location>
</feature>
<feature type="compositionally biased region" description="Basic and acidic residues" evidence="3">
    <location>
        <begin position="414"/>
        <end position="424"/>
    </location>
</feature>
<feature type="compositionally biased region" description="Low complexity" evidence="3">
    <location>
        <begin position="1183"/>
        <end position="1198"/>
    </location>
</feature>
<feature type="compositionally biased region" description="Basic and acidic residues" evidence="3">
    <location>
        <begin position="754"/>
        <end position="780"/>
    </location>
</feature>
<feature type="compositionally biased region" description="Polar residues" evidence="3">
    <location>
        <begin position="311"/>
        <end position="333"/>
    </location>
</feature>
<feature type="compositionally biased region" description="Basic residues" evidence="3">
    <location>
        <begin position="120"/>
        <end position="130"/>
    </location>
</feature>
<feature type="compositionally biased region" description="Polar residues" evidence="3">
    <location>
        <begin position="1160"/>
        <end position="1177"/>
    </location>
</feature>
<dbReference type="EMBL" id="KZ679007">
    <property type="protein sequence ID" value="PSS25296.1"/>
    <property type="molecule type" value="Genomic_DNA"/>
</dbReference>
<keyword evidence="5" id="KW-1185">Reference proteome</keyword>
<feature type="compositionally biased region" description="Acidic residues" evidence="3">
    <location>
        <begin position="363"/>
        <end position="376"/>
    </location>
</feature>
<dbReference type="RefSeq" id="XP_024723895.1">
    <property type="nucleotide sequence ID" value="XM_024863371.1"/>
</dbReference>
<feature type="compositionally biased region" description="Polar residues" evidence="3">
    <location>
        <begin position="1089"/>
        <end position="1103"/>
    </location>
</feature>
<evidence type="ECO:0000256" key="3">
    <source>
        <dbReference type="SAM" id="MobiDB-lite"/>
    </source>
</evidence>
<dbReference type="OrthoDB" id="3946221at2759"/>
<feature type="compositionally biased region" description="Polar residues" evidence="3">
    <location>
        <begin position="563"/>
        <end position="576"/>
    </location>
</feature>
<feature type="region of interest" description="Disordered" evidence="3">
    <location>
        <begin position="951"/>
        <end position="982"/>
    </location>
</feature>
<feature type="compositionally biased region" description="Basic and acidic residues" evidence="3">
    <location>
        <begin position="962"/>
        <end position="972"/>
    </location>
</feature>
<evidence type="ECO:0000313" key="4">
    <source>
        <dbReference type="EMBL" id="PSS25296.1"/>
    </source>
</evidence>
<dbReference type="GeneID" id="36571452"/>
<dbReference type="PROSITE" id="PS00354">
    <property type="entry name" value="HMGI_Y"/>
    <property type="match status" value="1"/>
</dbReference>
<feature type="region of interest" description="Disordered" evidence="3">
    <location>
        <begin position="402"/>
        <end position="424"/>
    </location>
</feature>
<gene>
    <name evidence="4" type="ORF">M430DRAFT_16020</name>
</gene>
<feature type="region of interest" description="Disordered" evidence="3">
    <location>
        <begin position="71"/>
        <end position="376"/>
    </location>
</feature>
<comment type="subcellular location">
    <subcellularLocation>
        <location evidence="1">Nucleus</location>
    </subcellularLocation>
</comment>
<feature type="region of interest" description="Disordered" evidence="3">
    <location>
        <begin position="1224"/>
        <end position="1252"/>
    </location>
</feature>
<accession>A0A2T3BAE8</accession>
<feature type="region of interest" description="Disordered" evidence="3">
    <location>
        <begin position="1138"/>
        <end position="1206"/>
    </location>
</feature>
<feature type="region of interest" description="Disordered" evidence="3">
    <location>
        <begin position="1"/>
        <end position="53"/>
    </location>
</feature>
<feature type="compositionally biased region" description="Polar residues" evidence="3">
    <location>
        <begin position="36"/>
        <end position="53"/>
    </location>
</feature>
<feature type="region of interest" description="Disordered" evidence="3">
    <location>
        <begin position="563"/>
        <end position="623"/>
    </location>
</feature>
<dbReference type="STRING" id="857342.A0A2T3BAE8"/>
<feature type="compositionally biased region" description="Acidic residues" evidence="3">
    <location>
        <begin position="161"/>
        <end position="170"/>
    </location>
</feature>
<feature type="compositionally biased region" description="Polar residues" evidence="3">
    <location>
        <begin position="264"/>
        <end position="275"/>
    </location>
</feature>
<dbReference type="Proteomes" id="UP000241818">
    <property type="component" value="Unassembled WGS sequence"/>
</dbReference>
<dbReference type="InterPro" id="IPR000637">
    <property type="entry name" value="HMGI/Y_DNA-bd_CS"/>
</dbReference>
<dbReference type="InParanoid" id="A0A2T3BAE8"/>
<dbReference type="GO" id="GO:0005634">
    <property type="term" value="C:nucleus"/>
    <property type="evidence" value="ECO:0007669"/>
    <property type="project" value="UniProtKB-SubCell"/>
</dbReference>
<feature type="compositionally biased region" description="Polar residues" evidence="3">
    <location>
        <begin position="14"/>
        <end position="25"/>
    </location>
</feature>
<dbReference type="GO" id="GO:0006355">
    <property type="term" value="P:regulation of DNA-templated transcription"/>
    <property type="evidence" value="ECO:0007669"/>
    <property type="project" value="InterPro"/>
</dbReference>
<proteinExistence type="predicted"/>
<reference evidence="4 5" key="1">
    <citation type="journal article" date="2018" name="New Phytol.">
        <title>Comparative genomics and transcriptomics depict ericoid mycorrhizal fungi as versatile saprotrophs and plant mutualists.</title>
        <authorList>
            <person name="Martino E."/>
            <person name="Morin E."/>
            <person name="Grelet G.A."/>
            <person name="Kuo A."/>
            <person name="Kohler A."/>
            <person name="Daghino S."/>
            <person name="Barry K.W."/>
            <person name="Cichocki N."/>
            <person name="Clum A."/>
            <person name="Dockter R.B."/>
            <person name="Hainaut M."/>
            <person name="Kuo R.C."/>
            <person name="LaButti K."/>
            <person name="Lindahl B.D."/>
            <person name="Lindquist E.A."/>
            <person name="Lipzen A."/>
            <person name="Khouja H.R."/>
            <person name="Magnuson J."/>
            <person name="Murat C."/>
            <person name="Ohm R.A."/>
            <person name="Singer S.W."/>
            <person name="Spatafora J.W."/>
            <person name="Wang M."/>
            <person name="Veneault-Fourrey C."/>
            <person name="Henrissat B."/>
            <person name="Grigoriev I.V."/>
            <person name="Martin F.M."/>
            <person name="Perotto S."/>
        </authorList>
    </citation>
    <scope>NUCLEOTIDE SEQUENCE [LARGE SCALE GENOMIC DNA]</scope>
    <source>
        <strain evidence="4 5">ATCC 22711</strain>
    </source>
</reference>
<feature type="compositionally biased region" description="Low complexity" evidence="3">
    <location>
        <begin position="1066"/>
        <end position="1079"/>
    </location>
</feature>
<organism evidence="4 5">
    <name type="scientific">Amorphotheca resinae ATCC 22711</name>
    <dbReference type="NCBI Taxonomy" id="857342"/>
    <lineage>
        <taxon>Eukaryota</taxon>
        <taxon>Fungi</taxon>
        <taxon>Dikarya</taxon>
        <taxon>Ascomycota</taxon>
        <taxon>Pezizomycotina</taxon>
        <taxon>Leotiomycetes</taxon>
        <taxon>Helotiales</taxon>
        <taxon>Amorphothecaceae</taxon>
        <taxon>Amorphotheca</taxon>
    </lineage>
</organism>
<name>A0A2T3BAE8_AMORE</name>
<feature type="compositionally biased region" description="Polar residues" evidence="3">
    <location>
        <begin position="737"/>
        <end position="747"/>
    </location>
</feature>